<evidence type="ECO:0000313" key="7">
    <source>
        <dbReference type="Proteomes" id="UP000295418"/>
    </source>
</evidence>
<accession>A0A4R4E0H6</accession>
<dbReference type="AlphaFoldDB" id="A0A4R4E0H6"/>
<evidence type="ECO:0000256" key="3">
    <source>
        <dbReference type="ARBA" id="ARBA00023008"/>
    </source>
</evidence>
<dbReference type="InterPro" id="IPR028096">
    <property type="entry name" value="EfeO_Cupredoxin"/>
</dbReference>
<evidence type="ECO:0000256" key="1">
    <source>
        <dbReference type="ARBA" id="ARBA00004196"/>
    </source>
</evidence>
<dbReference type="InterPro" id="IPR008972">
    <property type="entry name" value="Cupredoxin"/>
</dbReference>
<dbReference type="RefSeq" id="WP_132420680.1">
    <property type="nucleotide sequence ID" value="NZ_SKFG01000081.1"/>
</dbReference>
<dbReference type="InterPro" id="IPR002429">
    <property type="entry name" value="CcO_II-like_C"/>
</dbReference>
<evidence type="ECO:0000259" key="5">
    <source>
        <dbReference type="PROSITE" id="PS50857"/>
    </source>
</evidence>
<dbReference type="PANTHER" id="PTHR42838:SF2">
    <property type="entry name" value="NITROUS-OXIDE REDUCTASE"/>
    <property type="match status" value="1"/>
</dbReference>
<dbReference type="GO" id="GO:0030313">
    <property type="term" value="C:cell envelope"/>
    <property type="evidence" value="ECO:0007669"/>
    <property type="project" value="UniProtKB-SubCell"/>
</dbReference>
<organism evidence="6 7">
    <name type="scientific">Paenibacillus albiflavus</name>
    <dbReference type="NCBI Taxonomy" id="2545760"/>
    <lineage>
        <taxon>Bacteria</taxon>
        <taxon>Bacillati</taxon>
        <taxon>Bacillota</taxon>
        <taxon>Bacilli</taxon>
        <taxon>Bacillales</taxon>
        <taxon>Paenibacillaceae</taxon>
        <taxon>Paenibacillus</taxon>
    </lineage>
</organism>
<reference evidence="6 7" key="1">
    <citation type="submission" date="2019-03" db="EMBL/GenBank/DDBJ databases">
        <authorList>
            <person name="Kim M.K.M."/>
        </authorList>
    </citation>
    <scope>NUCLEOTIDE SEQUENCE [LARGE SCALE GENOMIC DNA]</scope>
    <source>
        <strain evidence="6 7">18JY21-1</strain>
    </source>
</reference>
<keyword evidence="2" id="KW-0479">Metal-binding</keyword>
<dbReference type="GO" id="GO:0005507">
    <property type="term" value="F:copper ion binding"/>
    <property type="evidence" value="ECO:0007669"/>
    <property type="project" value="InterPro"/>
</dbReference>
<comment type="subcellular location">
    <subcellularLocation>
        <location evidence="1">Cell envelope</location>
    </subcellularLocation>
</comment>
<dbReference type="Proteomes" id="UP000295418">
    <property type="component" value="Unassembled WGS sequence"/>
</dbReference>
<dbReference type="OrthoDB" id="279535at2"/>
<evidence type="ECO:0000256" key="4">
    <source>
        <dbReference type="SAM" id="SignalP"/>
    </source>
</evidence>
<sequence length="120" mass="12730">MKTKVAILILSVFAFATILSACGSKTESAAATGNVTEVTVTGTNFAWDAKEIKVKKGDTVKLTLVNKQGMHGIEIPDFKVNLDKAGTKEFVADKAGTFEFKCSVMCGTGHGEMIGKLIVE</sequence>
<dbReference type="InterPro" id="IPR051403">
    <property type="entry name" value="NosZ/Cyto_c_oxidase_sub2"/>
</dbReference>
<dbReference type="EMBL" id="SKFG01000081">
    <property type="protein sequence ID" value="TCZ67526.1"/>
    <property type="molecule type" value="Genomic_DNA"/>
</dbReference>
<dbReference type="PROSITE" id="PS51257">
    <property type="entry name" value="PROKAR_LIPOPROTEIN"/>
    <property type="match status" value="1"/>
</dbReference>
<name>A0A4R4E0H6_9BACL</name>
<proteinExistence type="predicted"/>
<dbReference type="SUPFAM" id="SSF49503">
    <property type="entry name" value="Cupredoxins"/>
    <property type="match status" value="1"/>
</dbReference>
<comment type="caution">
    <text evidence="6">The sequence shown here is derived from an EMBL/GenBank/DDBJ whole genome shotgun (WGS) entry which is preliminary data.</text>
</comment>
<dbReference type="PANTHER" id="PTHR42838">
    <property type="entry name" value="CYTOCHROME C OXIDASE SUBUNIT II"/>
    <property type="match status" value="1"/>
</dbReference>
<feature type="domain" description="Cytochrome oxidase subunit II copper A binding" evidence="5">
    <location>
        <begin position="33"/>
        <end position="120"/>
    </location>
</feature>
<dbReference type="Gene3D" id="2.60.40.420">
    <property type="entry name" value="Cupredoxins - blue copper proteins"/>
    <property type="match status" value="1"/>
</dbReference>
<dbReference type="GO" id="GO:0016020">
    <property type="term" value="C:membrane"/>
    <property type="evidence" value="ECO:0007669"/>
    <property type="project" value="InterPro"/>
</dbReference>
<keyword evidence="7" id="KW-1185">Reference proteome</keyword>
<evidence type="ECO:0000256" key="2">
    <source>
        <dbReference type="ARBA" id="ARBA00022723"/>
    </source>
</evidence>
<dbReference type="PROSITE" id="PS50857">
    <property type="entry name" value="COX2_CUA"/>
    <property type="match status" value="1"/>
</dbReference>
<gene>
    <name evidence="6" type="ORF">E0485_24640</name>
</gene>
<feature type="signal peptide" evidence="4">
    <location>
        <begin position="1"/>
        <end position="21"/>
    </location>
</feature>
<feature type="chain" id="PRO_5038861536" evidence="4">
    <location>
        <begin position="22"/>
        <end position="120"/>
    </location>
</feature>
<protein>
    <submittedName>
        <fullName evidence="6">Cytochrome C oxidase subunit II</fullName>
    </submittedName>
</protein>
<keyword evidence="4" id="KW-0732">Signal</keyword>
<dbReference type="GO" id="GO:0004129">
    <property type="term" value="F:cytochrome-c oxidase activity"/>
    <property type="evidence" value="ECO:0007669"/>
    <property type="project" value="InterPro"/>
</dbReference>
<evidence type="ECO:0000313" key="6">
    <source>
        <dbReference type="EMBL" id="TCZ67526.1"/>
    </source>
</evidence>
<keyword evidence="3" id="KW-0186">Copper</keyword>
<dbReference type="Pfam" id="PF13473">
    <property type="entry name" value="Cupredoxin_1"/>
    <property type="match status" value="1"/>
</dbReference>